<evidence type="ECO:0000313" key="3">
    <source>
        <dbReference type="EMBL" id="KAA2244158.1"/>
    </source>
</evidence>
<sequence length="174" mass="18161">MVVRPAILTAMIALAPILAAHPAAAQTAPAVAAPAMPPAEAPAAPPATGATPRAAQPRLTLNPGDVTVVGGATFRVGRDLYRVAGIRAPRVTASACYYERLRGRESRKAMVRIMRNGPIVVTPTGAVTPRGVRLAEVTVRGRSIGQTLVARELALPASNLQRNPWCLRGSPPRS</sequence>
<dbReference type="SUPFAM" id="SSF50199">
    <property type="entry name" value="Staphylococcal nuclease"/>
    <property type="match status" value="1"/>
</dbReference>
<reference evidence="3 4" key="2">
    <citation type="submission" date="2019-09" db="EMBL/GenBank/DDBJ databases">
        <authorList>
            <person name="Jin C."/>
        </authorList>
    </citation>
    <scope>NUCLEOTIDE SEQUENCE [LARGE SCALE GENOMIC DNA]</scope>
    <source>
        <strain evidence="3 4">BN140002</strain>
    </source>
</reference>
<organism evidence="3 4">
    <name type="scientific">Salinarimonas soli</name>
    <dbReference type="NCBI Taxonomy" id="1638099"/>
    <lineage>
        <taxon>Bacteria</taxon>
        <taxon>Pseudomonadati</taxon>
        <taxon>Pseudomonadota</taxon>
        <taxon>Alphaproteobacteria</taxon>
        <taxon>Hyphomicrobiales</taxon>
        <taxon>Salinarimonadaceae</taxon>
        <taxon>Salinarimonas</taxon>
    </lineage>
</organism>
<proteinExistence type="predicted"/>
<evidence type="ECO:0000256" key="1">
    <source>
        <dbReference type="SAM" id="MobiDB-lite"/>
    </source>
</evidence>
<protein>
    <recommendedName>
        <fullName evidence="5">Nuclease</fullName>
    </recommendedName>
</protein>
<comment type="caution">
    <text evidence="3">The sequence shown here is derived from an EMBL/GenBank/DDBJ whole genome shotgun (WGS) entry which is preliminary data.</text>
</comment>
<dbReference type="Gene3D" id="2.40.50.90">
    <property type="match status" value="1"/>
</dbReference>
<reference evidence="3 4" key="1">
    <citation type="submission" date="2019-09" db="EMBL/GenBank/DDBJ databases">
        <title>Salinarimonas rosea gen. nov., sp. nov., a new member of the a-2 subgroup of the Proteobacteria.</title>
        <authorList>
            <person name="Liu J."/>
        </authorList>
    </citation>
    <scope>NUCLEOTIDE SEQUENCE [LARGE SCALE GENOMIC DNA]</scope>
    <source>
        <strain evidence="3 4">BN140002</strain>
    </source>
</reference>
<feature type="compositionally biased region" description="Low complexity" evidence="1">
    <location>
        <begin position="46"/>
        <end position="57"/>
    </location>
</feature>
<keyword evidence="2" id="KW-0732">Signal</keyword>
<dbReference type="InterPro" id="IPR035437">
    <property type="entry name" value="SNase_OB-fold_sf"/>
</dbReference>
<feature type="signal peptide" evidence="2">
    <location>
        <begin position="1"/>
        <end position="25"/>
    </location>
</feature>
<evidence type="ECO:0008006" key="5">
    <source>
        <dbReference type="Google" id="ProtNLM"/>
    </source>
</evidence>
<dbReference type="EMBL" id="VUOA01000004">
    <property type="protein sequence ID" value="KAA2244158.1"/>
    <property type="molecule type" value="Genomic_DNA"/>
</dbReference>
<feature type="chain" id="PRO_5022745028" description="Nuclease" evidence="2">
    <location>
        <begin position="26"/>
        <end position="174"/>
    </location>
</feature>
<feature type="region of interest" description="Disordered" evidence="1">
    <location>
        <begin position="36"/>
        <end position="62"/>
    </location>
</feature>
<keyword evidence="4" id="KW-1185">Reference proteome</keyword>
<feature type="compositionally biased region" description="Pro residues" evidence="1">
    <location>
        <begin position="36"/>
        <end position="45"/>
    </location>
</feature>
<dbReference type="RefSeq" id="WP_149815217.1">
    <property type="nucleotide sequence ID" value="NZ_VUOA01000004.1"/>
</dbReference>
<gene>
    <name evidence="3" type="ORF">F0L46_01250</name>
</gene>
<evidence type="ECO:0000313" key="4">
    <source>
        <dbReference type="Proteomes" id="UP000323142"/>
    </source>
</evidence>
<accession>A0A5B2VZP0</accession>
<dbReference type="AlphaFoldDB" id="A0A5B2VZP0"/>
<name>A0A5B2VZP0_9HYPH</name>
<evidence type="ECO:0000256" key="2">
    <source>
        <dbReference type="SAM" id="SignalP"/>
    </source>
</evidence>
<dbReference type="Proteomes" id="UP000323142">
    <property type="component" value="Unassembled WGS sequence"/>
</dbReference>
<dbReference type="OrthoDB" id="7469880at2"/>